<dbReference type="RefSeq" id="WP_353899645.1">
    <property type="nucleotide sequence ID" value="NZ_CP158970.1"/>
</dbReference>
<protein>
    <submittedName>
        <fullName evidence="1">Uncharacterized protein</fullName>
    </submittedName>
</protein>
<organism evidence="1 2">
    <name type="scientific">Micromonospora harpali</name>
    <dbReference type="NCBI Taxonomy" id="1490225"/>
    <lineage>
        <taxon>Bacteria</taxon>
        <taxon>Bacillati</taxon>
        <taxon>Actinomycetota</taxon>
        <taxon>Actinomycetes</taxon>
        <taxon>Micromonosporales</taxon>
        <taxon>Micromonosporaceae</taxon>
        <taxon>Micromonospora</taxon>
    </lineage>
</organism>
<keyword evidence="2" id="KW-1185">Reference proteome</keyword>
<sequence>MPASIKRIRDNWKVQSTKKDKGLTLTVTVTAYDNGMVEVDGVPINASPAYDQGHGWLVAAETVVATLVEFRKDAVKRQKDKSKSAPD</sequence>
<evidence type="ECO:0000313" key="1">
    <source>
        <dbReference type="EMBL" id="MFC5939921.1"/>
    </source>
</evidence>
<name>A0ABW1HEG9_9ACTN</name>
<dbReference type="Proteomes" id="UP001596207">
    <property type="component" value="Unassembled WGS sequence"/>
</dbReference>
<gene>
    <name evidence="1" type="ORF">ACFPZ4_00285</name>
</gene>
<reference evidence="2" key="1">
    <citation type="journal article" date="2019" name="Int. J. Syst. Evol. Microbiol.">
        <title>The Global Catalogue of Microorganisms (GCM) 10K type strain sequencing project: providing services to taxonomists for standard genome sequencing and annotation.</title>
        <authorList>
            <consortium name="The Broad Institute Genomics Platform"/>
            <consortium name="The Broad Institute Genome Sequencing Center for Infectious Disease"/>
            <person name="Wu L."/>
            <person name="Ma J."/>
        </authorList>
    </citation>
    <scope>NUCLEOTIDE SEQUENCE [LARGE SCALE GENOMIC DNA]</scope>
    <source>
        <strain evidence="2">CGMCC 4.7173</strain>
    </source>
</reference>
<comment type="caution">
    <text evidence="1">The sequence shown here is derived from an EMBL/GenBank/DDBJ whole genome shotgun (WGS) entry which is preliminary data.</text>
</comment>
<accession>A0ABW1HEG9</accession>
<dbReference type="EMBL" id="JBHSQQ010000001">
    <property type="protein sequence ID" value="MFC5939921.1"/>
    <property type="molecule type" value="Genomic_DNA"/>
</dbReference>
<evidence type="ECO:0000313" key="2">
    <source>
        <dbReference type="Proteomes" id="UP001596207"/>
    </source>
</evidence>
<proteinExistence type="predicted"/>